<dbReference type="AlphaFoldDB" id="A0A6V7NPZ2"/>
<evidence type="ECO:0000256" key="1">
    <source>
        <dbReference type="SAM" id="MobiDB-lite"/>
    </source>
</evidence>
<protein>
    <recommendedName>
        <fullName evidence="2">FAR1 domain-containing protein</fullName>
    </recommendedName>
</protein>
<sequence>MDFSNLGNTIHDRAASSRVDSCDLKIFDGEPYENEQNQQFQQEETTQVESAIDEPYLGQEFPNIDEAKNFYNIYAFKTGFSIRKQTHYKAKKLDGMITTMMYTCSKEGKSKPQTSARGDEGASQANRTPQKEFPFKRTQCKAQLRLKMVEGGKWIIVGFIKEHNHDLIEIKDAAYSKVDSKDSHDESEDME</sequence>
<accession>A0A6V7NPZ2</accession>
<evidence type="ECO:0000313" key="3">
    <source>
        <dbReference type="EMBL" id="CAD1820605.1"/>
    </source>
</evidence>
<dbReference type="PANTHER" id="PTHR46328">
    <property type="entry name" value="FAR-RED IMPAIRED RESPONSIVE (FAR1) FAMILY PROTEIN-RELATED"/>
    <property type="match status" value="1"/>
</dbReference>
<proteinExistence type="predicted"/>
<name>A0A6V7NPZ2_ANACO</name>
<feature type="domain" description="FAR1" evidence="2">
    <location>
        <begin position="69"/>
        <end position="168"/>
    </location>
</feature>
<organism evidence="3">
    <name type="scientific">Ananas comosus var. bracteatus</name>
    <name type="common">red pineapple</name>
    <dbReference type="NCBI Taxonomy" id="296719"/>
    <lineage>
        <taxon>Eukaryota</taxon>
        <taxon>Viridiplantae</taxon>
        <taxon>Streptophyta</taxon>
        <taxon>Embryophyta</taxon>
        <taxon>Tracheophyta</taxon>
        <taxon>Spermatophyta</taxon>
        <taxon>Magnoliopsida</taxon>
        <taxon>Liliopsida</taxon>
        <taxon>Poales</taxon>
        <taxon>Bromeliaceae</taxon>
        <taxon>Bromelioideae</taxon>
        <taxon>Ananas</taxon>
    </lineage>
</organism>
<dbReference type="Pfam" id="PF03101">
    <property type="entry name" value="FAR1"/>
    <property type="match status" value="1"/>
</dbReference>
<feature type="region of interest" description="Disordered" evidence="1">
    <location>
        <begin position="106"/>
        <end position="134"/>
    </location>
</feature>
<dbReference type="EMBL" id="LR862141">
    <property type="protein sequence ID" value="CAD1820605.1"/>
    <property type="molecule type" value="Genomic_DNA"/>
</dbReference>
<dbReference type="InterPro" id="IPR004330">
    <property type="entry name" value="FAR1_DNA_bnd_dom"/>
</dbReference>
<gene>
    <name evidence="3" type="ORF">CB5_LOCUS3816</name>
</gene>
<reference evidence="3" key="1">
    <citation type="submission" date="2020-07" db="EMBL/GenBank/DDBJ databases">
        <authorList>
            <person name="Lin J."/>
        </authorList>
    </citation>
    <scope>NUCLEOTIDE SEQUENCE</scope>
</reference>
<evidence type="ECO:0000259" key="2">
    <source>
        <dbReference type="Pfam" id="PF03101"/>
    </source>
</evidence>